<dbReference type="Pfam" id="PF02321">
    <property type="entry name" value="OEP"/>
    <property type="match status" value="2"/>
</dbReference>
<dbReference type="PANTHER" id="PTHR30026">
    <property type="entry name" value="OUTER MEMBRANE PROTEIN TOLC"/>
    <property type="match status" value="1"/>
</dbReference>
<dbReference type="PROSITE" id="PS51257">
    <property type="entry name" value="PROKAR_LIPOPROTEIN"/>
    <property type="match status" value="1"/>
</dbReference>
<evidence type="ECO:0000256" key="2">
    <source>
        <dbReference type="ARBA" id="ARBA00007613"/>
    </source>
</evidence>
<proteinExistence type="inferred from homology"/>
<evidence type="ECO:0000313" key="9">
    <source>
        <dbReference type="EMBL" id="ASJ25834.1"/>
    </source>
</evidence>
<evidence type="ECO:0000256" key="4">
    <source>
        <dbReference type="ARBA" id="ARBA00022452"/>
    </source>
</evidence>
<accession>A0A248LN02</accession>
<dbReference type="GO" id="GO:0009279">
    <property type="term" value="C:cell outer membrane"/>
    <property type="evidence" value="ECO:0007669"/>
    <property type="project" value="UniProtKB-SubCell"/>
</dbReference>
<feature type="signal peptide" evidence="8">
    <location>
        <begin position="1"/>
        <end position="23"/>
    </location>
</feature>
<dbReference type="Gene3D" id="1.20.1600.10">
    <property type="entry name" value="Outer membrane efflux proteins (OEP)"/>
    <property type="match status" value="1"/>
</dbReference>
<dbReference type="GO" id="GO:0015562">
    <property type="term" value="F:efflux transmembrane transporter activity"/>
    <property type="evidence" value="ECO:0007669"/>
    <property type="project" value="InterPro"/>
</dbReference>
<keyword evidence="6" id="KW-0472">Membrane</keyword>
<keyword evidence="4" id="KW-1134">Transmembrane beta strand</keyword>
<dbReference type="GO" id="GO:1990281">
    <property type="term" value="C:efflux pump complex"/>
    <property type="evidence" value="ECO:0007669"/>
    <property type="project" value="TreeGrafter"/>
</dbReference>
<keyword evidence="3" id="KW-0813">Transport</keyword>
<dbReference type="RefSeq" id="WP_161493563.1">
    <property type="nucleotide sequence ID" value="NZ_CP022115.1"/>
</dbReference>
<dbReference type="Proteomes" id="UP000197424">
    <property type="component" value="Chromosome"/>
</dbReference>
<dbReference type="InterPro" id="IPR003423">
    <property type="entry name" value="OMP_efflux"/>
</dbReference>
<dbReference type="PANTHER" id="PTHR30026:SF20">
    <property type="entry name" value="OUTER MEMBRANE PROTEIN TOLC"/>
    <property type="match status" value="1"/>
</dbReference>
<evidence type="ECO:0000256" key="8">
    <source>
        <dbReference type="SAM" id="SignalP"/>
    </source>
</evidence>
<comment type="similarity">
    <text evidence="2">Belongs to the outer membrane factor (OMF) (TC 1.B.17) family.</text>
</comment>
<evidence type="ECO:0000313" key="10">
    <source>
        <dbReference type="Proteomes" id="UP000197424"/>
    </source>
</evidence>
<dbReference type="InterPro" id="IPR051906">
    <property type="entry name" value="TolC-like"/>
</dbReference>
<dbReference type="InterPro" id="IPR010130">
    <property type="entry name" value="T1SS_OMP_TolC"/>
</dbReference>
<comment type="subcellular location">
    <subcellularLocation>
        <location evidence="1">Cell outer membrane</location>
    </subcellularLocation>
</comment>
<name>A0A248LN02_9NEIS</name>
<evidence type="ECO:0000256" key="3">
    <source>
        <dbReference type="ARBA" id="ARBA00022448"/>
    </source>
</evidence>
<dbReference type="NCBIfam" id="TIGR01844">
    <property type="entry name" value="type_I_sec_TolC"/>
    <property type="match status" value="1"/>
</dbReference>
<keyword evidence="5" id="KW-0812">Transmembrane</keyword>
<protein>
    <submittedName>
        <fullName evidence="9">Type I secretion outer membrane protein TolC</fullName>
    </submittedName>
</protein>
<dbReference type="AlphaFoldDB" id="A0A248LN02"/>
<evidence type="ECO:0000256" key="6">
    <source>
        <dbReference type="ARBA" id="ARBA00023136"/>
    </source>
</evidence>
<gene>
    <name evidence="9" type="primary">tolC</name>
    <name evidence="9" type="ORF">LHGZ1_3003</name>
</gene>
<evidence type="ECO:0000256" key="7">
    <source>
        <dbReference type="ARBA" id="ARBA00023237"/>
    </source>
</evidence>
<dbReference type="SUPFAM" id="SSF56954">
    <property type="entry name" value="Outer membrane efflux proteins (OEP)"/>
    <property type="match status" value="1"/>
</dbReference>
<evidence type="ECO:0000256" key="1">
    <source>
        <dbReference type="ARBA" id="ARBA00004442"/>
    </source>
</evidence>
<feature type="chain" id="PRO_5012128495" evidence="8">
    <location>
        <begin position="24"/>
        <end position="439"/>
    </location>
</feature>
<dbReference type="GO" id="GO:0015288">
    <property type="term" value="F:porin activity"/>
    <property type="evidence" value="ECO:0007669"/>
    <property type="project" value="TreeGrafter"/>
</dbReference>
<dbReference type="EMBL" id="CP022115">
    <property type="protein sequence ID" value="ASJ25834.1"/>
    <property type="molecule type" value="Genomic_DNA"/>
</dbReference>
<organism evidence="9 10">
    <name type="scientific">Laribacter hongkongensis</name>
    <dbReference type="NCBI Taxonomy" id="168471"/>
    <lineage>
        <taxon>Bacteria</taxon>
        <taxon>Pseudomonadati</taxon>
        <taxon>Pseudomonadota</taxon>
        <taxon>Betaproteobacteria</taxon>
        <taxon>Neisseriales</taxon>
        <taxon>Aquaspirillaceae</taxon>
        <taxon>Laribacter</taxon>
    </lineage>
</organism>
<sequence length="439" mass="46673">MKLRLFRPIVTCSLVLASGMACATDLMQAWQAARQFDSAISSARAQREAGIEKRTQGRAPLLPQLGASGSYTRTFPDQPAAVPDYHTSVMGGQVTQVLFDWAKFAGLAIGDQQALIADDQLTAAEQSLILRVAQAYFDVLLAENSVTYAQGAKEAFAQALAQAKKSFEVGTVTIVDTREAQANYDSAVAVEIQALNTLAVKRNAFQLLTGLPATGLKPLVDNLPLSQPQPNDVSAWLAGIENGNLDVLIRQKQLLIAQKSIEVSRSGHLPTVSASAGWQKTASNQISGSPGGSDSEGKTAGISITIPLFAGGGVQSQVREKAALRDAARDDLETARRTAEQSVRTAYLGVTAGAAQVMARQNVLTSSESQLAATRLGMEVGVRTLLDVLNAEQKVFQARRDLAEAKYTYLLAKLQLAQGVGRLTPEELAVLNRLLAGEG</sequence>
<keyword evidence="7" id="KW-0998">Cell outer membrane</keyword>
<evidence type="ECO:0000256" key="5">
    <source>
        <dbReference type="ARBA" id="ARBA00022692"/>
    </source>
</evidence>
<keyword evidence="8" id="KW-0732">Signal</keyword>
<reference evidence="10" key="1">
    <citation type="submission" date="2017-06" db="EMBL/GenBank/DDBJ databases">
        <title>Whole genome sequence of Laribacter hongkongensis LHGZ1.</title>
        <authorList>
            <person name="Chen D."/>
            <person name="Wu H."/>
            <person name="Chen J."/>
        </authorList>
    </citation>
    <scope>NUCLEOTIDE SEQUENCE [LARGE SCALE GENOMIC DNA]</scope>
    <source>
        <strain evidence="10">LHGZ1</strain>
    </source>
</reference>